<dbReference type="SUPFAM" id="SSF49764">
    <property type="entry name" value="HSP20-like chaperones"/>
    <property type="match status" value="1"/>
</dbReference>
<sequence length="457" mass="52344">MSKSFFWSSAPTPDDVIIHIQSLKDLVKNGWKITVNNTTKMVKPSNTLTEYEASLTVGILGSYNRGKSYLLNQLCKTQFPNGSVLSTDDISITASRETMANLIFLDTAGTDTPVSQSGLEDKRATDALLREIILNICSYIIIVLNRLHLTDQIYIREVLEYCEKLPPSKRPEIIFVHNLVDIEKKEEMQIVIKKGIKDILGAREATTQQRVAEDGKSFQMYTSQFEQTTLRHFLMAKEHSAAAKRWNSQSLDGIMTILQADTKKRRNVHILNEVLSYVNKKLPQLFTCVNGSEIDLRKLEIIQHQTEPYIVLSELKDVPFDERVQYQPSFSVSPRLMYDRYGFLIRIFAEGIEKWQPRYRKYDQTDGIIIVVELSGFNNTNVVIEAEKSSVIIRGIRDDFMESHFDLTPDQLKIPIGPFELIIQIECDIETDKTEINCQDGLFTIICRKSEDVRKAS</sequence>
<reference evidence="3" key="1">
    <citation type="submission" date="2021-02" db="EMBL/GenBank/DDBJ databases">
        <authorList>
            <person name="Nowell W R."/>
        </authorList>
    </citation>
    <scope>NUCLEOTIDE SEQUENCE</scope>
</reference>
<dbReference type="InterPro" id="IPR008978">
    <property type="entry name" value="HSP20-like_chaperone"/>
</dbReference>
<dbReference type="Gene3D" id="3.40.50.300">
    <property type="entry name" value="P-loop containing nucleotide triphosphate hydrolases"/>
    <property type="match status" value="1"/>
</dbReference>
<dbReference type="EMBL" id="CAJOBS010000337">
    <property type="protein sequence ID" value="CAF4555054.1"/>
    <property type="molecule type" value="Genomic_DNA"/>
</dbReference>
<evidence type="ECO:0000313" key="5">
    <source>
        <dbReference type="Proteomes" id="UP000663865"/>
    </source>
</evidence>
<evidence type="ECO:0000313" key="3">
    <source>
        <dbReference type="EMBL" id="CAF3511898.1"/>
    </source>
</evidence>
<organism evidence="3 5">
    <name type="scientific">Rotaria socialis</name>
    <dbReference type="NCBI Taxonomy" id="392032"/>
    <lineage>
        <taxon>Eukaryota</taxon>
        <taxon>Metazoa</taxon>
        <taxon>Spiralia</taxon>
        <taxon>Gnathifera</taxon>
        <taxon>Rotifera</taxon>
        <taxon>Eurotatoria</taxon>
        <taxon>Bdelloidea</taxon>
        <taxon>Philodinida</taxon>
        <taxon>Philodinidae</taxon>
        <taxon>Rotaria</taxon>
    </lineage>
</organism>
<dbReference type="AlphaFoldDB" id="A0A818HP54"/>
<evidence type="ECO:0000256" key="1">
    <source>
        <dbReference type="PROSITE-ProRule" id="PRU00285"/>
    </source>
</evidence>
<gene>
    <name evidence="3" type="ORF">KIK155_LOCUS16411</name>
    <name evidence="4" type="ORF">TOA249_LOCUS7506</name>
</gene>
<feature type="domain" description="SHSP" evidence="2">
    <location>
        <begin position="350"/>
        <end position="457"/>
    </location>
</feature>
<evidence type="ECO:0000313" key="4">
    <source>
        <dbReference type="EMBL" id="CAF4555054.1"/>
    </source>
</evidence>
<dbReference type="EMBL" id="CAJNYV010002911">
    <property type="protein sequence ID" value="CAF3511898.1"/>
    <property type="molecule type" value="Genomic_DNA"/>
</dbReference>
<comment type="caution">
    <text evidence="3">The sequence shown here is derived from an EMBL/GenBank/DDBJ whole genome shotgun (WGS) entry which is preliminary data.</text>
</comment>
<proteinExistence type="inferred from homology"/>
<dbReference type="InterPro" id="IPR002068">
    <property type="entry name" value="A-crystallin/Hsp20_dom"/>
</dbReference>
<dbReference type="Pfam" id="PF01926">
    <property type="entry name" value="MMR_HSR1"/>
    <property type="match status" value="1"/>
</dbReference>
<dbReference type="Proteomes" id="UP000663838">
    <property type="component" value="Unassembled WGS sequence"/>
</dbReference>
<dbReference type="InterPro" id="IPR027417">
    <property type="entry name" value="P-loop_NTPase"/>
</dbReference>
<evidence type="ECO:0000259" key="2">
    <source>
        <dbReference type="PROSITE" id="PS01031"/>
    </source>
</evidence>
<comment type="similarity">
    <text evidence="1">Belongs to the small heat shock protein (HSP20) family.</text>
</comment>
<dbReference type="InterPro" id="IPR006073">
    <property type="entry name" value="GTP-bd"/>
</dbReference>
<dbReference type="Gene3D" id="2.60.40.790">
    <property type="match status" value="1"/>
</dbReference>
<protein>
    <recommendedName>
        <fullName evidence="2">SHSP domain-containing protein</fullName>
    </recommendedName>
</protein>
<dbReference type="Proteomes" id="UP000663865">
    <property type="component" value="Unassembled WGS sequence"/>
</dbReference>
<accession>A0A818HP54</accession>
<dbReference type="GO" id="GO:0005525">
    <property type="term" value="F:GTP binding"/>
    <property type="evidence" value="ECO:0007669"/>
    <property type="project" value="InterPro"/>
</dbReference>
<dbReference type="PROSITE" id="PS01031">
    <property type="entry name" value="SHSP"/>
    <property type="match status" value="1"/>
</dbReference>
<dbReference type="PANTHER" id="PTHR34726">
    <property type="entry name" value="GBP DOMAIN-CONTAINING PROTEIN"/>
    <property type="match status" value="1"/>
</dbReference>
<dbReference type="CDD" id="cd00298">
    <property type="entry name" value="ACD_sHsps_p23-like"/>
    <property type="match status" value="1"/>
</dbReference>
<dbReference type="SUPFAM" id="SSF52540">
    <property type="entry name" value="P-loop containing nucleoside triphosphate hydrolases"/>
    <property type="match status" value="1"/>
</dbReference>
<dbReference type="PANTHER" id="PTHR34726:SF3">
    <property type="entry name" value="GUANYLATE-BINDING PROTEIN N-TERMINAL DOMAIN-CONTAINING PROTEIN-RELATED"/>
    <property type="match status" value="1"/>
</dbReference>
<name>A0A818HP54_9BILA</name>